<evidence type="ECO:0000259" key="5">
    <source>
        <dbReference type="PROSITE" id="PS50977"/>
    </source>
</evidence>
<evidence type="ECO:0000256" key="4">
    <source>
        <dbReference type="PROSITE-ProRule" id="PRU00335"/>
    </source>
</evidence>
<dbReference type="PANTHER" id="PTHR30055">
    <property type="entry name" value="HTH-TYPE TRANSCRIPTIONAL REGULATOR RUTR"/>
    <property type="match status" value="1"/>
</dbReference>
<dbReference type="Pfam" id="PF17932">
    <property type="entry name" value="TetR_C_24"/>
    <property type="match status" value="1"/>
</dbReference>
<organism evidence="6 7">
    <name type="scientific">Zhongshania antarctica</name>
    <dbReference type="NCBI Taxonomy" id="641702"/>
    <lineage>
        <taxon>Bacteria</taxon>
        <taxon>Pseudomonadati</taxon>
        <taxon>Pseudomonadota</taxon>
        <taxon>Gammaproteobacteria</taxon>
        <taxon>Cellvibrionales</taxon>
        <taxon>Spongiibacteraceae</taxon>
        <taxon>Zhongshania</taxon>
    </lineage>
</organism>
<accession>A0A840R4L1</accession>
<keyword evidence="1" id="KW-0805">Transcription regulation</keyword>
<evidence type="ECO:0000256" key="2">
    <source>
        <dbReference type="ARBA" id="ARBA00023125"/>
    </source>
</evidence>
<dbReference type="Pfam" id="PF00440">
    <property type="entry name" value="TetR_N"/>
    <property type="match status" value="1"/>
</dbReference>
<dbReference type="PROSITE" id="PS01081">
    <property type="entry name" value="HTH_TETR_1"/>
    <property type="match status" value="1"/>
</dbReference>
<dbReference type="InterPro" id="IPR001647">
    <property type="entry name" value="HTH_TetR"/>
</dbReference>
<feature type="domain" description="HTH tetR-type" evidence="5">
    <location>
        <begin position="25"/>
        <end position="85"/>
    </location>
</feature>
<dbReference type="SUPFAM" id="SSF46689">
    <property type="entry name" value="Homeodomain-like"/>
    <property type="match status" value="1"/>
</dbReference>
<protein>
    <submittedName>
        <fullName evidence="6">AcrR family transcriptional regulator</fullName>
    </submittedName>
</protein>
<dbReference type="InterPro" id="IPR036271">
    <property type="entry name" value="Tet_transcr_reg_TetR-rel_C_sf"/>
</dbReference>
<keyword evidence="7" id="KW-1185">Reference proteome</keyword>
<feature type="DNA-binding region" description="H-T-H motif" evidence="4">
    <location>
        <begin position="48"/>
        <end position="67"/>
    </location>
</feature>
<dbReference type="InterPro" id="IPR023772">
    <property type="entry name" value="DNA-bd_HTH_TetR-type_CS"/>
</dbReference>
<dbReference type="AlphaFoldDB" id="A0A840R4L1"/>
<dbReference type="RefSeq" id="WP_184462318.1">
    <property type="nucleotide sequence ID" value="NZ_JACHHW010000004.1"/>
</dbReference>
<comment type="caution">
    <text evidence="6">The sequence shown here is derived from an EMBL/GenBank/DDBJ whole genome shotgun (WGS) entry which is preliminary data.</text>
</comment>
<evidence type="ECO:0000313" key="6">
    <source>
        <dbReference type="EMBL" id="MBB5187466.1"/>
    </source>
</evidence>
<evidence type="ECO:0000256" key="1">
    <source>
        <dbReference type="ARBA" id="ARBA00023015"/>
    </source>
</evidence>
<dbReference type="InterPro" id="IPR050109">
    <property type="entry name" value="HTH-type_TetR-like_transc_reg"/>
</dbReference>
<evidence type="ECO:0000313" key="7">
    <source>
        <dbReference type="Proteomes" id="UP000536640"/>
    </source>
</evidence>
<dbReference type="GO" id="GO:0000976">
    <property type="term" value="F:transcription cis-regulatory region binding"/>
    <property type="evidence" value="ECO:0007669"/>
    <property type="project" value="TreeGrafter"/>
</dbReference>
<dbReference type="PROSITE" id="PS50977">
    <property type="entry name" value="HTH_TETR_2"/>
    <property type="match status" value="1"/>
</dbReference>
<proteinExistence type="predicted"/>
<keyword evidence="3" id="KW-0804">Transcription</keyword>
<dbReference type="GO" id="GO:0003700">
    <property type="term" value="F:DNA-binding transcription factor activity"/>
    <property type="evidence" value="ECO:0007669"/>
    <property type="project" value="TreeGrafter"/>
</dbReference>
<name>A0A840R4L1_9GAMM</name>
<dbReference type="SUPFAM" id="SSF48498">
    <property type="entry name" value="Tetracyclin repressor-like, C-terminal domain"/>
    <property type="match status" value="1"/>
</dbReference>
<dbReference type="InterPro" id="IPR041490">
    <property type="entry name" value="KstR2_TetR_C"/>
</dbReference>
<dbReference type="PANTHER" id="PTHR30055:SF234">
    <property type="entry name" value="HTH-TYPE TRANSCRIPTIONAL REGULATOR BETI"/>
    <property type="match status" value="1"/>
</dbReference>
<reference evidence="6 7" key="1">
    <citation type="submission" date="2020-08" db="EMBL/GenBank/DDBJ databases">
        <title>Genomic Encyclopedia of Type Strains, Phase IV (KMG-IV): sequencing the most valuable type-strain genomes for metagenomic binning, comparative biology and taxonomic classification.</title>
        <authorList>
            <person name="Goeker M."/>
        </authorList>
    </citation>
    <scope>NUCLEOTIDE SEQUENCE [LARGE SCALE GENOMIC DNA]</scope>
    <source>
        <strain evidence="6 7">DSM 25701</strain>
    </source>
</reference>
<dbReference type="Gene3D" id="1.10.357.10">
    <property type="entry name" value="Tetracycline Repressor, domain 2"/>
    <property type="match status" value="1"/>
</dbReference>
<gene>
    <name evidence="6" type="ORF">HNQ57_001735</name>
</gene>
<sequence>MVSKLTVNRRLVSATVKFPKSAEGNGTRQQILLGAVLLFAEKGFVGTSIRDIASEAGINSATLYSHFPSKEHILAKVIEIAHKEHETQLRRALLSSQPDPREQLSNIVRAHVMMHADYPMLAVVANNELHALSPQLGAQAFEARNRTIQLFEEIVSSGVEKQLFDPIDQTLAVTAIAGMGVRVANWYSPEYGKSREEIAEIYAEYARRIVGLSADSRTAI</sequence>
<dbReference type="PRINTS" id="PR00455">
    <property type="entry name" value="HTHTETR"/>
</dbReference>
<dbReference type="EMBL" id="JACHHW010000004">
    <property type="protein sequence ID" value="MBB5187466.1"/>
    <property type="molecule type" value="Genomic_DNA"/>
</dbReference>
<dbReference type="InterPro" id="IPR009057">
    <property type="entry name" value="Homeodomain-like_sf"/>
</dbReference>
<evidence type="ECO:0000256" key="3">
    <source>
        <dbReference type="ARBA" id="ARBA00023163"/>
    </source>
</evidence>
<dbReference type="Proteomes" id="UP000536640">
    <property type="component" value="Unassembled WGS sequence"/>
</dbReference>
<keyword evidence="2 4" id="KW-0238">DNA-binding</keyword>